<accession>A0AAD5JY16</accession>
<dbReference type="Proteomes" id="UP001209540">
    <property type="component" value="Unassembled WGS sequence"/>
</dbReference>
<reference evidence="2" key="2">
    <citation type="submission" date="2023-02" db="EMBL/GenBank/DDBJ databases">
        <authorList>
            <consortium name="DOE Joint Genome Institute"/>
            <person name="Mondo S.J."/>
            <person name="Chang Y."/>
            <person name="Wang Y."/>
            <person name="Ahrendt S."/>
            <person name="Andreopoulos W."/>
            <person name="Barry K."/>
            <person name="Beard J."/>
            <person name="Benny G.L."/>
            <person name="Blankenship S."/>
            <person name="Bonito G."/>
            <person name="Cuomo C."/>
            <person name="Desiro A."/>
            <person name="Gervers K.A."/>
            <person name="Hundley H."/>
            <person name="Kuo A."/>
            <person name="LaButti K."/>
            <person name="Lang B.F."/>
            <person name="Lipzen A."/>
            <person name="O'Donnell K."/>
            <person name="Pangilinan J."/>
            <person name="Reynolds N."/>
            <person name="Sandor L."/>
            <person name="Smith M.W."/>
            <person name="Tsang A."/>
            <person name="Grigoriev I.V."/>
            <person name="Stajich J.E."/>
            <person name="Spatafora J.W."/>
        </authorList>
    </citation>
    <scope>NUCLEOTIDE SEQUENCE</scope>
    <source>
        <strain evidence="2">RSA 2281</strain>
    </source>
</reference>
<sequence length="161" mass="18417">MTQHQRHDPLRKEHYHYYDRHDAVIQERSRQDAQLDQDILDLLNACLPAQSTTKNNFSTTPTNTTSTTTAITKTISNGDGNDGQINNSSIDNDTISKRSQRRRRRSPTFPLTMTDIMWTSPSSSLLCERATKKSLDDTNNNKPTTIRKSVTFNDNVRVVMF</sequence>
<evidence type="ECO:0000313" key="3">
    <source>
        <dbReference type="Proteomes" id="UP001209540"/>
    </source>
</evidence>
<feature type="compositionally biased region" description="Polar residues" evidence="1">
    <location>
        <begin position="83"/>
        <end position="93"/>
    </location>
</feature>
<keyword evidence="3" id="KW-1185">Reference proteome</keyword>
<comment type="caution">
    <text evidence="2">The sequence shown here is derived from an EMBL/GenBank/DDBJ whole genome shotgun (WGS) entry which is preliminary data.</text>
</comment>
<gene>
    <name evidence="2" type="ORF">BDA99DRAFT_561080</name>
</gene>
<proteinExistence type="predicted"/>
<name>A0AAD5JY16_9FUNG</name>
<evidence type="ECO:0000313" key="2">
    <source>
        <dbReference type="EMBL" id="KAI9259662.1"/>
    </source>
</evidence>
<feature type="region of interest" description="Disordered" evidence="1">
    <location>
        <begin position="75"/>
        <end position="108"/>
    </location>
</feature>
<dbReference type="EMBL" id="JAIXMP010000017">
    <property type="protein sequence ID" value="KAI9259662.1"/>
    <property type="molecule type" value="Genomic_DNA"/>
</dbReference>
<evidence type="ECO:0000256" key="1">
    <source>
        <dbReference type="SAM" id="MobiDB-lite"/>
    </source>
</evidence>
<organism evidence="2 3">
    <name type="scientific">Phascolomyces articulosus</name>
    <dbReference type="NCBI Taxonomy" id="60185"/>
    <lineage>
        <taxon>Eukaryota</taxon>
        <taxon>Fungi</taxon>
        <taxon>Fungi incertae sedis</taxon>
        <taxon>Mucoromycota</taxon>
        <taxon>Mucoromycotina</taxon>
        <taxon>Mucoromycetes</taxon>
        <taxon>Mucorales</taxon>
        <taxon>Lichtheimiaceae</taxon>
        <taxon>Phascolomyces</taxon>
    </lineage>
</organism>
<dbReference type="AlphaFoldDB" id="A0AAD5JY16"/>
<reference evidence="2" key="1">
    <citation type="journal article" date="2022" name="IScience">
        <title>Evolution of zygomycete secretomes and the origins of terrestrial fungal ecologies.</title>
        <authorList>
            <person name="Chang Y."/>
            <person name="Wang Y."/>
            <person name="Mondo S."/>
            <person name="Ahrendt S."/>
            <person name="Andreopoulos W."/>
            <person name="Barry K."/>
            <person name="Beard J."/>
            <person name="Benny G.L."/>
            <person name="Blankenship S."/>
            <person name="Bonito G."/>
            <person name="Cuomo C."/>
            <person name="Desiro A."/>
            <person name="Gervers K.A."/>
            <person name="Hundley H."/>
            <person name="Kuo A."/>
            <person name="LaButti K."/>
            <person name="Lang B.F."/>
            <person name="Lipzen A."/>
            <person name="O'Donnell K."/>
            <person name="Pangilinan J."/>
            <person name="Reynolds N."/>
            <person name="Sandor L."/>
            <person name="Smith M.E."/>
            <person name="Tsang A."/>
            <person name="Grigoriev I.V."/>
            <person name="Stajich J.E."/>
            <person name="Spatafora J.W."/>
        </authorList>
    </citation>
    <scope>NUCLEOTIDE SEQUENCE</scope>
    <source>
        <strain evidence="2">RSA 2281</strain>
    </source>
</reference>
<protein>
    <submittedName>
        <fullName evidence="2">Uncharacterized protein</fullName>
    </submittedName>
</protein>